<protein>
    <submittedName>
        <fullName evidence="2">Uncharacterized protein</fullName>
    </submittedName>
</protein>
<organism evidence="2">
    <name type="scientific">Rhinolophus gammaherpesvirus 1</name>
    <dbReference type="NCBI Taxonomy" id="2054179"/>
    <lineage>
        <taxon>Viruses</taxon>
        <taxon>Duplodnaviria</taxon>
        <taxon>Heunggongvirae</taxon>
        <taxon>Peploviricota</taxon>
        <taxon>Herviviricetes</taxon>
        <taxon>Herpesvirales</taxon>
        <taxon>Orthoherpesviridae</taxon>
        <taxon>Gammaherpesvirinae</taxon>
        <taxon>Percavirus</taxon>
        <taxon>Percavirus rhinolophidgamma1</taxon>
    </lineage>
</organism>
<evidence type="ECO:0000313" key="3">
    <source>
        <dbReference type="Proteomes" id="UP000289908"/>
    </source>
</evidence>
<accession>A0A2Z5U7D8</accession>
<keyword evidence="3" id="KW-1185">Reference proteome</keyword>
<gene>
    <name evidence="2" type="primary">ORF54</name>
</gene>
<evidence type="ECO:0000256" key="1">
    <source>
        <dbReference type="SAM" id="Coils"/>
    </source>
</evidence>
<dbReference type="GeneID" id="41701504"/>
<dbReference type="KEGG" id="vg:41701504"/>
<evidence type="ECO:0000313" key="2">
    <source>
        <dbReference type="EMBL" id="BBB06500.1"/>
    </source>
</evidence>
<reference evidence="2" key="1">
    <citation type="submission" date="2017-11" db="EMBL/GenBank/DDBJ databases">
        <title>Complete genome of Rhinolophus gammaherpesvirus-1.</title>
        <authorList>
            <person name="Maeda K."/>
            <person name="Noguchi K."/>
        </authorList>
    </citation>
    <scope>NUCLEOTIDE SEQUENCE [LARGE SCALE GENOMIC DNA]</scope>
    <source>
        <strain evidence="2">BV1</strain>
    </source>
</reference>
<feature type="coiled-coil region" evidence="1">
    <location>
        <begin position="35"/>
        <end position="62"/>
    </location>
</feature>
<proteinExistence type="predicted"/>
<dbReference type="RefSeq" id="YP_009551861.1">
    <property type="nucleotide sequence ID" value="NC_040539.1"/>
</dbReference>
<keyword evidence="1" id="KW-0175">Coiled coil</keyword>
<dbReference type="EMBL" id="LC333428">
    <property type="protein sequence ID" value="BBB06500.1"/>
    <property type="molecule type" value="Genomic_DNA"/>
</dbReference>
<dbReference type="Proteomes" id="UP000289908">
    <property type="component" value="Segment"/>
</dbReference>
<sequence>MMFLYYGDIFFLKDVYFSKSIHSSFSYLLFVSQIIRKRDAEVARLSKQLKESESKVVQLTALLHSVARAQKGNPQSQSAQTLQPTHTTPVAPPSANCFNFIPQQQVMFLPTTQASYLPLNSPCNFIVLKPNNQAMPQNQCFYNLAVSGNHNSNTPTNSENK</sequence>
<name>A0A2Z5U7D8_9GAMA</name>